<gene>
    <name evidence="3" type="ORF">HHI36_013637</name>
</gene>
<evidence type="ECO:0000313" key="4">
    <source>
        <dbReference type="Proteomes" id="UP001516400"/>
    </source>
</evidence>
<dbReference type="Proteomes" id="UP001516400">
    <property type="component" value="Unassembled WGS sequence"/>
</dbReference>
<dbReference type="InterPro" id="IPR009057">
    <property type="entry name" value="Homeodomain-like_sf"/>
</dbReference>
<dbReference type="Gene3D" id="1.10.10.60">
    <property type="entry name" value="Homeodomain-like"/>
    <property type="match status" value="1"/>
</dbReference>
<dbReference type="GO" id="GO:0005634">
    <property type="term" value="C:nucleus"/>
    <property type="evidence" value="ECO:0007669"/>
    <property type="project" value="UniProtKB-SubCell"/>
</dbReference>
<dbReference type="SUPFAM" id="SSF46689">
    <property type="entry name" value="Homeodomain-like"/>
    <property type="match status" value="1"/>
</dbReference>
<proteinExistence type="predicted"/>
<evidence type="ECO:0000313" key="3">
    <source>
        <dbReference type="EMBL" id="KAL3278304.1"/>
    </source>
</evidence>
<sequence>MVVLSLKDEINNIDSLKKGETGSKLADKYGVSTSTISDIKKNTDSILFYTSYKLDSEDESKNWKMMKRLENELLEEALFCWFYKTINWVTDIWIFAL</sequence>
<comment type="subcellular location">
    <subcellularLocation>
        <location evidence="1">Nucleus</location>
    </subcellularLocation>
</comment>
<keyword evidence="4" id="KW-1185">Reference proteome</keyword>
<evidence type="ECO:0000256" key="1">
    <source>
        <dbReference type="ARBA" id="ARBA00004123"/>
    </source>
</evidence>
<dbReference type="EMBL" id="JABFTP020000103">
    <property type="protein sequence ID" value="KAL3278304.1"/>
    <property type="molecule type" value="Genomic_DNA"/>
</dbReference>
<dbReference type="AlphaFoldDB" id="A0ABD2NI75"/>
<evidence type="ECO:0000259" key="2">
    <source>
        <dbReference type="Pfam" id="PF04218"/>
    </source>
</evidence>
<organism evidence="3 4">
    <name type="scientific">Cryptolaemus montrouzieri</name>
    <dbReference type="NCBI Taxonomy" id="559131"/>
    <lineage>
        <taxon>Eukaryota</taxon>
        <taxon>Metazoa</taxon>
        <taxon>Ecdysozoa</taxon>
        <taxon>Arthropoda</taxon>
        <taxon>Hexapoda</taxon>
        <taxon>Insecta</taxon>
        <taxon>Pterygota</taxon>
        <taxon>Neoptera</taxon>
        <taxon>Endopterygota</taxon>
        <taxon>Coleoptera</taxon>
        <taxon>Polyphaga</taxon>
        <taxon>Cucujiformia</taxon>
        <taxon>Coccinelloidea</taxon>
        <taxon>Coccinellidae</taxon>
        <taxon>Scymninae</taxon>
        <taxon>Scymnini</taxon>
        <taxon>Cryptolaemus</taxon>
    </lineage>
</organism>
<reference evidence="3 4" key="1">
    <citation type="journal article" date="2021" name="BMC Biol.">
        <title>Horizontally acquired antibacterial genes associated with adaptive radiation of ladybird beetles.</title>
        <authorList>
            <person name="Li H.S."/>
            <person name="Tang X.F."/>
            <person name="Huang Y.H."/>
            <person name="Xu Z.Y."/>
            <person name="Chen M.L."/>
            <person name="Du X.Y."/>
            <person name="Qiu B.Y."/>
            <person name="Chen P.T."/>
            <person name="Zhang W."/>
            <person name="Slipinski A."/>
            <person name="Escalona H.E."/>
            <person name="Waterhouse R.M."/>
            <person name="Zwick A."/>
            <person name="Pang H."/>
        </authorList>
    </citation>
    <scope>NUCLEOTIDE SEQUENCE [LARGE SCALE GENOMIC DNA]</scope>
    <source>
        <strain evidence="3">SYSU2018</strain>
    </source>
</reference>
<dbReference type="Pfam" id="PF04218">
    <property type="entry name" value="CENP-B_N"/>
    <property type="match status" value="1"/>
</dbReference>
<accession>A0ABD2NI75</accession>
<feature type="domain" description="HTH psq-type" evidence="2">
    <location>
        <begin position="2"/>
        <end position="48"/>
    </location>
</feature>
<protein>
    <recommendedName>
        <fullName evidence="2">HTH psq-type domain-containing protein</fullName>
    </recommendedName>
</protein>
<dbReference type="InterPro" id="IPR007889">
    <property type="entry name" value="HTH_Psq"/>
</dbReference>
<name>A0ABD2NI75_9CUCU</name>
<comment type="caution">
    <text evidence="3">The sequence shown here is derived from an EMBL/GenBank/DDBJ whole genome shotgun (WGS) entry which is preliminary data.</text>
</comment>